<feature type="non-terminal residue" evidence="7">
    <location>
        <position position="127"/>
    </location>
</feature>
<dbReference type="InterPro" id="IPR044152">
    <property type="entry name" value="YqjM-like"/>
</dbReference>
<reference evidence="7" key="1">
    <citation type="journal article" date="2014" name="Front. Microbiol.">
        <title>High frequency of phylogenetically diverse reductive dehalogenase-homologous genes in deep subseafloor sedimentary metagenomes.</title>
        <authorList>
            <person name="Kawai M."/>
            <person name="Futagami T."/>
            <person name="Toyoda A."/>
            <person name="Takaki Y."/>
            <person name="Nishi S."/>
            <person name="Hori S."/>
            <person name="Arai W."/>
            <person name="Tsubouchi T."/>
            <person name="Morono Y."/>
            <person name="Uchiyama I."/>
            <person name="Ito T."/>
            <person name="Fujiyama A."/>
            <person name="Inagaki F."/>
            <person name="Takami H."/>
        </authorList>
    </citation>
    <scope>NUCLEOTIDE SEQUENCE</scope>
    <source>
        <strain evidence="7">Expedition CK06-06</strain>
    </source>
</reference>
<evidence type="ECO:0000259" key="6">
    <source>
        <dbReference type="Pfam" id="PF00724"/>
    </source>
</evidence>
<sequence length="127" mass="14179">MINIELKTLFSPKKIGNVEIKNRIIRSATLLAAADDDGYVTDEYIDMYKKLAEGGIGLIITEVTAIDLEGKIQRKRQKCLFDDSFIEGNKKLCDAVHEYSDVKIAPQLNHAGRQGPNGVAPHPYTYK</sequence>
<dbReference type="GO" id="GO:0003959">
    <property type="term" value="F:NADPH dehydrogenase activity"/>
    <property type="evidence" value="ECO:0007669"/>
    <property type="project" value="InterPro"/>
</dbReference>
<dbReference type="AlphaFoldDB" id="X1KEY3"/>
<dbReference type="GO" id="GO:0010181">
    <property type="term" value="F:FMN binding"/>
    <property type="evidence" value="ECO:0007669"/>
    <property type="project" value="InterPro"/>
</dbReference>
<dbReference type="Pfam" id="PF00724">
    <property type="entry name" value="Oxidored_FMN"/>
    <property type="match status" value="1"/>
</dbReference>
<evidence type="ECO:0000256" key="1">
    <source>
        <dbReference type="ARBA" id="ARBA00001917"/>
    </source>
</evidence>
<dbReference type="PANTHER" id="PTHR43303:SF4">
    <property type="entry name" value="NADPH DEHYDROGENASE C23G7.10C-RELATED"/>
    <property type="match status" value="1"/>
</dbReference>
<name>X1KEY3_9ZZZZ</name>
<evidence type="ECO:0000256" key="2">
    <source>
        <dbReference type="ARBA" id="ARBA00022630"/>
    </source>
</evidence>
<accession>X1KEY3</accession>
<comment type="caution">
    <text evidence="7">The sequence shown here is derived from an EMBL/GenBank/DDBJ whole genome shotgun (WGS) entry which is preliminary data.</text>
</comment>
<dbReference type="InterPro" id="IPR001155">
    <property type="entry name" value="OxRdtase_FMN_N"/>
</dbReference>
<dbReference type="PANTHER" id="PTHR43303">
    <property type="entry name" value="NADPH DEHYDROGENASE C23G7.10C-RELATED"/>
    <property type="match status" value="1"/>
</dbReference>
<comment type="cofactor">
    <cofactor evidence="1">
        <name>FMN</name>
        <dbReference type="ChEBI" id="CHEBI:58210"/>
    </cofactor>
</comment>
<evidence type="ECO:0000256" key="3">
    <source>
        <dbReference type="ARBA" id="ARBA00022643"/>
    </source>
</evidence>
<keyword evidence="3" id="KW-0288">FMN</keyword>
<feature type="domain" description="NADH:flavin oxidoreductase/NADH oxidase N-terminal" evidence="6">
    <location>
        <begin position="9"/>
        <end position="118"/>
    </location>
</feature>
<dbReference type="SUPFAM" id="SSF51395">
    <property type="entry name" value="FMN-linked oxidoreductases"/>
    <property type="match status" value="1"/>
</dbReference>
<dbReference type="EMBL" id="BARU01040714">
    <property type="protein sequence ID" value="GAH80623.1"/>
    <property type="molecule type" value="Genomic_DNA"/>
</dbReference>
<organism evidence="7">
    <name type="scientific">marine sediment metagenome</name>
    <dbReference type="NCBI Taxonomy" id="412755"/>
    <lineage>
        <taxon>unclassified sequences</taxon>
        <taxon>metagenomes</taxon>
        <taxon>ecological metagenomes</taxon>
    </lineage>
</organism>
<keyword evidence="4" id="KW-0521">NADP</keyword>
<evidence type="ECO:0000256" key="4">
    <source>
        <dbReference type="ARBA" id="ARBA00022857"/>
    </source>
</evidence>
<proteinExistence type="predicted"/>
<dbReference type="GO" id="GO:0050661">
    <property type="term" value="F:NADP binding"/>
    <property type="evidence" value="ECO:0007669"/>
    <property type="project" value="InterPro"/>
</dbReference>
<evidence type="ECO:0000313" key="7">
    <source>
        <dbReference type="EMBL" id="GAH80623.1"/>
    </source>
</evidence>
<gene>
    <name evidence="7" type="ORF">S03H2_62905</name>
</gene>
<dbReference type="Gene3D" id="3.20.20.70">
    <property type="entry name" value="Aldolase class I"/>
    <property type="match status" value="1"/>
</dbReference>
<keyword evidence="5" id="KW-0560">Oxidoreductase</keyword>
<protein>
    <recommendedName>
        <fullName evidence="6">NADH:flavin oxidoreductase/NADH oxidase N-terminal domain-containing protein</fullName>
    </recommendedName>
</protein>
<keyword evidence="2" id="KW-0285">Flavoprotein</keyword>
<evidence type="ECO:0000256" key="5">
    <source>
        <dbReference type="ARBA" id="ARBA00023002"/>
    </source>
</evidence>
<dbReference type="InterPro" id="IPR013785">
    <property type="entry name" value="Aldolase_TIM"/>
</dbReference>